<dbReference type="AlphaFoldDB" id="A0A166DH11"/>
<dbReference type="EC" id="1.1.1.205" evidence="4"/>
<dbReference type="PIRSF" id="PIRSF004699">
    <property type="entry name" value="UCP004699_CBS_ParB"/>
    <property type="match status" value="1"/>
</dbReference>
<dbReference type="SMART" id="SM00470">
    <property type="entry name" value="ParB"/>
    <property type="match status" value="1"/>
</dbReference>
<comment type="caution">
    <text evidence="4">The sequence shown here is derived from an EMBL/GenBank/DDBJ whole genome shotgun (WGS) entry which is preliminary data.</text>
</comment>
<dbReference type="Pfam" id="PF00571">
    <property type="entry name" value="CBS"/>
    <property type="match status" value="2"/>
</dbReference>
<dbReference type="Gene3D" id="3.10.580.10">
    <property type="entry name" value="CBS-domain"/>
    <property type="match status" value="2"/>
</dbReference>
<dbReference type="SUPFAM" id="SSF110849">
    <property type="entry name" value="ParB/Sulfiredoxin"/>
    <property type="match status" value="1"/>
</dbReference>
<dbReference type="Proteomes" id="UP000077245">
    <property type="component" value="Unassembled WGS sequence"/>
</dbReference>
<dbReference type="PANTHER" id="PTHR48108">
    <property type="entry name" value="CBS DOMAIN-CONTAINING PROTEIN CBSX2, CHLOROPLASTIC"/>
    <property type="match status" value="1"/>
</dbReference>
<accession>A0A166DH11</accession>
<dbReference type="InterPro" id="IPR000644">
    <property type="entry name" value="CBS_dom"/>
</dbReference>
<keyword evidence="4" id="KW-0560">Oxidoreductase</keyword>
<dbReference type="GO" id="GO:0003938">
    <property type="term" value="F:IMP dehydrogenase activity"/>
    <property type="evidence" value="ECO:0007669"/>
    <property type="project" value="UniProtKB-EC"/>
</dbReference>
<dbReference type="Pfam" id="PF02195">
    <property type="entry name" value="ParB_N"/>
    <property type="match status" value="1"/>
</dbReference>
<reference evidence="4 5" key="1">
    <citation type="submission" date="2016-04" db="EMBL/GenBank/DDBJ databases">
        <title>Genome sequence of Methanobrevibacter curvatus DSM 11111.</title>
        <authorList>
            <person name="Poehlein A."/>
            <person name="Seedorf H."/>
            <person name="Daniel R."/>
        </authorList>
    </citation>
    <scope>NUCLEOTIDE SEQUENCE [LARGE SCALE GENOMIC DNA]</scope>
    <source>
        <strain evidence="4 5">DSM 11111</strain>
    </source>
</reference>
<dbReference type="PATRIC" id="fig|49547.3.peg.237"/>
<dbReference type="SMART" id="SM00116">
    <property type="entry name" value="CBS"/>
    <property type="match status" value="2"/>
</dbReference>
<dbReference type="PROSITE" id="PS51371">
    <property type="entry name" value="CBS"/>
    <property type="match status" value="2"/>
</dbReference>
<dbReference type="Gene3D" id="3.90.1530.10">
    <property type="entry name" value="Conserved hypothetical protein from pyrococcus furiosus pfu- 392566-001, ParB domain"/>
    <property type="match status" value="1"/>
</dbReference>
<feature type="domain" description="CBS" evidence="3">
    <location>
        <begin position="70"/>
        <end position="129"/>
    </location>
</feature>
<protein>
    <submittedName>
        <fullName evidence="4">Inosine-5'-monophosphate dehydrogenase</fullName>
        <ecNumber evidence="4">1.1.1.205</ecNumber>
    </submittedName>
</protein>
<dbReference type="InterPro" id="IPR016427">
    <property type="entry name" value="UCP004699_CBS/ParB"/>
</dbReference>
<name>A0A166DH11_9EURY</name>
<feature type="domain" description="CBS" evidence="3">
    <location>
        <begin position="11"/>
        <end position="69"/>
    </location>
</feature>
<evidence type="ECO:0000256" key="2">
    <source>
        <dbReference type="PROSITE-ProRule" id="PRU00703"/>
    </source>
</evidence>
<gene>
    <name evidence="4" type="primary">guaB_1</name>
    <name evidence="4" type="ORF">MBCUR_02210</name>
</gene>
<dbReference type="InterPro" id="IPR003115">
    <property type="entry name" value="ParB_N"/>
</dbReference>
<dbReference type="SUPFAM" id="SSF54631">
    <property type="entry name" value="CBS-domain pair"/>
    <property type="match status" value="1"/>
</dbReference>
<evidence type="ECO:0000256" key="1">
    <source>
        <dbReference type="ARBA" id="ARBA00022737"/>
    </source>
</evidence>
<evidence type="ECO:0000313" key="5">
    <source>
        <dbReference type="Proteomes" id="UP000077245"/>
    </source>
</evidence>
<dbReference type="STRING" id="49547.MBCUR_02210"/>
<keyword evidence="1" id="KW-0677">Repeat</keyword>
<evidence type="ECO:0000313" key="4">
    <source>
        <dbReference type="EMBL" id="KZX15592.1"/>
    </source>
</evidence>
<proteinExistence type="predicted"/>
<dbReference type="InterPro" id="IPR051462">
    <property type="entry name" value="CBS_domain-containing"/>
</dbReference>
<dbReference type="PANTHER" id="PTHR48108:SF6">
    <property type="entry name" value="CBS DOMAIN-CONTAINING PROTEIN CBSX1, CHLOROPLASTIC"/>
    <property type="match status" value="1"/>
</dbReference>
<dbReference type="InterPro" id="IPR046342">
    <property type="entry name" value="CBS_dom_sf"/>
</dbReference>
<dbReference type="InterPro" id="IPR036086">
    <property type="entry name" value="ParB/Sulfiredoxin_sf"/>
</dbReference>
<evidence type="ECO:0000259" key="3">
    <source>
        <dbReference type="PROSITE" id="PS51371"/>
    </source>
</evidence>
<keyword evidence="5" id="KW-1185">Reference proteome</keyword>
<sequence length="266" mass="30266">MIVKSFVEDYMSVDVTSVKPNTSNEKVFDLMKETGHDGFPVVDEEYKVVGIITAFDLLLKDWSELVKDVMTSNVIVARGKMSTDDASRVMFRKAISRLPVVDEQNKLRGIITNTDMLRSHIERTTPNKVETFKKSMEVIYGVNLTLKRKFIDVDLIRPSQDEIYADELEGRSYELEKGLAEPVIIAHVGDRYILVDGHHRATAAFKLGLKEIDAYVVEFEDDIQLGLERTADDMGIHSFDDISIIEEDRHPLIALTETIQSKQKNK</sequence>
<keyword evidence="2" id="KW-0129">CBS domain</keyword>
<dbReference type="OrthoDB" id="89900at2157"/>
<dbReference type="EMBL" id="LWMV01000032">
    <property type="protein sequence ID" value="KZX15592.1"/>
    <property type="molecule type" value="Genomic_DNA"/>
</dbReference>
<organism evidence="4 5">
    <name type="scientific">Methanobrevibacter curvatus</name>
    <dbReference type="NCBI Taxonomy" id="49547"/>
    <lineage>
        <taxon>Archaea</taxon>
        <taxon>Methanobacteriati</taxon>
        <taxon>Methanobacteriota</taxon>
        <taxon>Methanomada group</taxon>
        <taxon>Methanobacteria</taxon>
        <taxon>Methanobacteriales</taxon>
        <taxon>Methanobacteriaceae</taxon>
        <taxon>Methanobrevibacter</taxon>
    </lineage>
</organism>